<evidence type="ECO:0000313" key="6">
    <source>
        <dbReference type="Proteomes" id="UP000236333"/>
    </source>
</evidence>
<sequence>MSCSLSPCLLGVWLGRRVKAGHASSSSSSSSSSGGAPLRVGAEELRAAMRESGCRHPSDAAVAVWYIGVSYEYRRQGLGSRLLDLVREVGEQAGAKSLWLHVASYNPNAIAFYSRYGLTSAPDVFKQGERGRHQLMHMPLAPVGPQGAAAGPSPASATPQPPSKGFAASGGKKRGKGAKRRALPQQEPVDTGARGAGPAA</sequence>
<dbReference type="SUPFAM" id="SSF55729">
    <property type="entry name" value="Acyl-CoA N-acyltransferases (Nat)"/>
    <property type="match status" value="1"/>
</dbReference>
<dbReference type="EMBL" id="PGGS01000870">
    <property type="protein sequence ID" value="PNH01521.1"/>
    <property type="molecule type" value="Genomic_DNA"/>
</dbReference>
<dbReference type="InterPro" id="IPR000182">
    <property type="entry name" value="GNAT_dom"/>
</dbReference>
<dbReference type="InterPro" id="IPR016181">
    <property type="entry name" value="Acyl_CoA_acyltransferase"/>
</dbReference>
<protein>
    <recommendedName>
        <fullName evidence="4">N-acetyltransferase domain-containing protein</fullName>
    </recommendedName>
</protein>
<evidence type="ECO:0000313" key="5">
    <source>
        <dbReference type="EMBL" id="PNH01521.1"/>
    </source>
</evidence>
<evidence type="ECO:0000256" key="1">
    <source>
        <dbReference type="ARBA" id="ARBA00022679"/>
    </source>
</evidence>
<keyword evidence="6" id="KW-1185">Reference proteome</keyword>
<dbReference type="PANTHER" id="PTHR43420:SF12">
    <property type="entry name" value="N-ACETYLTRANSFERASE DOMAIN-CONTAINING PROTEIN"/>
    <property type="match status" value="1"/>
</dbReference>
<dbReference type="GO" id="GO:0016747">
    <property type="term" value="F:acyltransferase activity, transferring groups other than amino-acyl groups"/>
    <property type="evidence" value="ECO:0007669"/>
    <property type="project" value="InterPro"/>
</dbReference>
<reference evidence="5 6" key="1">
    <citation type="journal article" date="2017" name="Mol. Biol. Evol.">
        <title>The 4-celled Tetrabaena socialis nuclear genome reveals the essential components for genetic control of cell number at the origin of multicellularity in the volvocine lineage.</title>
        <authorList>
            <person name="Featherston J."/>
            <person name="Arakaki Y."/>
            <person name="Hanschen E.R."/>
            <person name="Ferris P.J."/>
            <person name="Michod R.E."/>
            <person name="Olson B.J.S.C."/>
            <person name="Nozaki H."/>
            <person name="Durand P.M."/>
        </authorList>
    </citation>
    <scope>NUCLEOTIDE SEQUENCE [LARGE SCALE GENOMIC DNA]</scope>
    <source>
        <strain evidence="5 6">NIES-571</strain>
    </source>
</reference>
<dbReference type="PROSITE" id="PS51186">
    <property type="entry name" value="GNAT"/>
    <property type="match status" value="1"/>
</dbReference>
<evidence type="ECO:0000256" key="2">
    <source>
        <dbReference type="ARBA" id="ARBA00023315"/>
    </source>
</evidence>
<proteinExistence type="predicted"/>
<organism evidence="5 6">
    <name type="scientific">Tetrabaena socialis</name>
    <dbReference type="NCBI Taxonomy" id="47790"/>
    <lineage>
        <taxon>Eukaryota</taxon>
        <taxon>Viridiplantae</taxon>
        <taxon>Chlorophyta</taxon>
        <taxon>core chlorophytes</taxon>
        <taxon>Chlorophyceae</taxon>
        <taxon>CS clade</taxon>
        <taxon>Chlamydomonadales</taxon>
        <taxon>Tetrabaenaceae</taxon>
        <taxon>Tetrabaena</taxon>
    </lineage>
</organism>
<feature type="region of interest" description="Disordered" evidence="3">
    <location>
        <begin position="139"/>
        <end position="200"/>
    </location>
</feature>
<evidence type="ECO:0000259" key="4">
    <source>
        <dbReference type="PROSITE" id="PS51186"/>
    </source>
</evidence>
<dbReference type="AlphaFoldDB" id="A0A2J7ZMN0"/>
<accession>A0A2J7ZMN0</accession>
<feature type="non-terminal residue" evidence="5">
    <location>
        <position position="200"/>
    </location>
</feature>
<dbReference type="Gene3D" id="3.40.630.30">
    <property type="match status" value="1"/>
</dbReference>
<feature type="compositionally biased region" description="Basic residues" evidence="3">
    <location>
        <begin position="171"/>
        <end position="182"/>
    </location>
</feature>
<dbReference type="PANTHER" id="PTHR43420">
    <property type="entry name" value="ACETYLTRANSFERASE"/>
    <property type="match status" value="1"/>
</dbReference>
<dbReference type="InterPro" id="IPR050680">
    <property type="entry name" value="YpeA/RimI_acetyltransf"/>
</dbReference>
<evidence type="ECO:0000256" key="3">
    <source>
        <dbReference type="SAM" id="MobiDB-lite"/>
    </source>
</evidence>
<comment type="caution">
    <text evidence="5">The sequence shown here is derived from an EMBL/GenBank/DDBJ whole genome shotgun (WGS) entry which is preliminary data.</text>
</comment>
<dbReference type="OrthoDB" id="41532at2759"/>
<dbReference type="Pfam" id="PF00583">
    <property type="entry name" value="Acetyltransf_1"/>
    <property type="match status" value="1"/>
</dbReference>
<feature type="compositionally biased region" description="Low complexity" evidence="3">
    <location>
        <begin position="139"/>
        <end position="170"/>
    </location>
</feature>
<name>A0A2J7ZMN0_9CHLO</name>
<keyword evidence="1" id="KW-0808">Transferase</keyword>
<dbReference type="CDD" id="cd04301">
    <property type="entry name" value="NAT_SF"/>
    <property type="match status" value="1"/>
</dbReference>
<gene>
    <name evidence="5" type="ORF">TSOC_012578</name>
</gene>
<feature type="domain" description="N-acetyltransferase" evidence="4">
    <location>
        <begin position="56"/>
        <end position="141"/>
    </location>
</feature>
<keyword evidence="2" id="KW-0012">Acyltransferase</keyword>
<dbReference type="Proteomes" id="UP000236333">
    <property type="component" value="Unassembled WGS sequence"/>
</dbReference>